<evidence type="ECO:0000313" key="2">
    <source>
        <dbReference type="EMBL" id="KYP33352.1"/>
    </source>
</evidence>
<reference evidence="2" key="1">
    <citation type="journal article" date="2012" name="Nat. Biotechnol.">
        <title>Draft genome sequence of pigeonpea (Cajanus cajan), an orphan legume crop of resource-poor farmers.</title>
        <authorList>
            <person name="Varshney R.K."/>
            <person name="Chen W."/>
            <person name="Li Y."/>
            <person name="Bharti A.K."/>
            <person name="Saxena R.K."/>
            <person name="Schlueter J.A."/>
            <person name="Donoghue M.T."/>
            <person name="Azam S."/>
            <person name="Fan G."/>
            <person name="Whaley A.M."/>
            <person name="Farmer A.D."/>
            <person name="Sheridan J."/>
            <person name="Iwata A."/>
            <person name="Tuteja R."/>
            <person name="Penmetsa R.V."/>
            <person name="Wu W."/>
            <person name="Upadhyaya H.D."/>
            <person name="Yang S.P."/>
            <person name="Shah T."/>
            <person name="Saxena K.B."/>
            <person name="Michael T."/>
            <person name="McCombie W.R."/>
            <person name="Yang B."/>
            <person name="Zhang G."/>
            <person name="Yang H."/>
            <person name="Wang J."/>
            <person name="Spillane C."/>
            <person name="Cook D.R."/>
            <person name="May G.D."/>
            <person name="Xu X."/>
            <person name="Jackson S.A."/>
        </authorList>
    </citation>
    <scope>NUCLEOTIDE SEQUENCE [LARGE SCALE GENOMIC DNA]</scope>
</reference>
<name>A0A151QSW1_CAJCA</name>
<organism evidence="2 3">
    <name type="scientific">Cajanus cajan</name>
    <name type="common">Pigeon pea</name>
    <name type="synonym">Cajanus indicus</name>
    <dbReference type="NCBI Taxonomy" id="3821"/>
    <lineage>
        <taxon>Eukaryota</taxon>
        <taxon>Viridiplantae</taxon>
        <taxon>Streptophyta</taxon>
        <taxon>Embryophyta</taxon>
        <taxon>Tracheophyta</taxon>
        <taxon>Spermatophyta</taxon>
        <taxon>Magnoliopsida</taxon>
        <taxon>eudicotyledons</taxon>
        <taxon>Gunneridae</taxon>
        <taxon>Pentapetalae</taxon>
        <taxon>rosids</taxon>
        <taxon>fabids</taxon>
        <taxon>Fabales</taxon>
        <taxon>Fabaceae</taxon>
        <taxon>Papilionoideae</taxon>
        <taxon>50 kb inversion clade</taxon>
        <taxon>NPAAA clade</taxon>
        <taxon>indigoferoid/millettioid clade</taxon>
        <taxon>Phaseoleae</taxon>
        <taxon>Cajanus</taxon>
    </lineage>
</organism>
<dbReference type="AlphaFoldDB" id="A0A151QSW1"/>
<gene>
    <name evidence="2" type="ORF">KK1_045794</name>
</gene>
<dbReference type="InterPro" id="IPR046796">
    <property type="entry name" value="Transposase_32_dom"/>
</dbReference>
<proteinExistence type="predicted"/>
<keyword evidence="3" id="KW-1185">Reference proteome</keyword>
<sequence>MERMVKLKPNEYLEFQEEIKRRKWEKLVFYMAPANISVVREFYCNAQVLSNEFLEYTNYVRGVTIRFNADTINDFFGHPRYYEYLDWISRNKNYELVEQTVCKPGKKFQYTSRGKTSHILREDLIPMAKIWVAFIHANLAMCCHTYDLLESKTLLLYAIMDKKVINVGALIAEEIRSYAQHTSILGHPSLITYLCHRAGVDVTKTPFEKLKMPINKVYIDTFYYKEHCTKIARTTTSSS</sequence>
<feature type="domain" description="Putative plant transposon protein" evidence="1">
    <location>
        <begin position="20"/>
        <end position="201"/>
    </location>
</feature>
<evidence type="ECO:0000259" key="1">
    <source>
        <dbReference type="Pfam" id="PF20167"/>
    </source>
</evidence>
<protein>
    <recommendedName>
        <fullName evidence="1">Putative plant transposon protein domain-containing protein</fullName>
    </recommendedName>
</protein>
<dbReference type="Gramene" id="C.cajan_45034.t">
    <property type="protein sequence ID" value="C.cajan_45034.t"/>
    <property type="gene ID" value="C.cajan_45034"/>
</dbReference>
<dbReference type="EMBL" id="KQ484910">
    <property type="protein sequence ID" value="KYP33352.1"/>
    <property type="molecule type" value="Genomic_DNA"/>
</dbReference>
<evidence type="ECO:0000313" key="3">
    <source>
        <dbReference type="Proteomes" id="UP000075243"/>
    </source>
</evidence>
<accession>A0A151QSW1</accession>
<dbReference type="Proteomes" id="UP000075243">
    <property type="component" value="Unassembled WGS sequence"/>
</dbReference>
<dbReference type="Pfam" id="PF20167">
    <property type="entry name" value="Transposase_32"/>
    <property type="match status" value="1"/>
</dbReference>